<sequence>MNGCSQKLSKMQTPDSLALIFNAHGDRCASSTPIRRTRPPEIRLESDDWRPHSTGSRLQIATVIRLAMNSEFDYVETKPPLSAMGRVVESIGIDTDSQGKCRVCSGKITDRYMSRIDSKVYHESCVRCCVCDVQLQEKCYEKDGQLYCSTHYYKDCSPYRCSGCKLGISPTDMVYKLKTGMVFPVDCHSCVRCGRRLSPGEQILVDEIAQTVACMQHFYDGKCIRTSVFLILRAFAS</sequence>
<dbReference type="GO" id="GO:0046872">
    <property type="term" value="F:metal ion binding"/>
    <property type="evidence" value="ECO:0007669"/>
    <property type="project" value="UniProtKB-KW"/>
</dbReference>
<dbReference type="GO" id="GO:0000977">
    <property type="term" value="F:RNA polymerase II transcription regulatory region sequence-specific DNA binding"/>
    <property type="evidence" value="ECO:0007669"/>
    <property type="project" value="TreeGrafter"/>
</dbReference>
<keyword evidence="2 8" id="KW-0479">Metal-binding</keyword>
<dbReference type="PANTHER" id="PTHR24208:SF170">
    <property type="entry name" value="MECHANOSENSORY PROTEIN 3"/>
    <property type="match status" value="1"/>
</dbReference>
<dbReference type="EMBL" id="KN556132">
    <property type="protein sequence ID" value="KHJ88280.1"/>
    <property type="molecule type" value="Genomic_DNA"/>
</dbReference>
<evidence type="ECO:0000256" key="2">
    <source>
        <dbReference type="ARBA" id="ARBA00022723"/>
    </source>
</evidence>
<reference evidence="10 11" key="1">
    <citation type="submission" date="2014-03" db="EMBL/GenBank/DDBJ databases">
        <title>Draft genome of the hookworm Oesophagostomum dentatum.</title>
        <authorList>
            <person name="Mitreva M."/>
        </authorList>
    </citation>
    <scope>NUCLEOTIDE SEQUENCE [LARGE SCALE GENOMIC DNA]</scope>
    <source>
        <strain evidence="10 11">OD-Hann</strain>
    </source>
</reference>
<evidence type="ECO:0000256" key="8">
    <source>
        <dbReference type="PROSITE-ProRule" id="PRU00125"/>
    </source>
</evidence>
<evidence type="ECO:0000256" key="1">
    <source>
        <dbReference type="ARBA" id="ARBA00004123"/>
    </source>
</evidence>
<evidence type="ECO:0000256" key="5">
    <source>
        <dbReference type="ARBA" id="ARBA00023125"/>
    </source>
</evidence>
<dbReference type="Pfam" id="PF00412">
    <property type="entry name" value="LIM"/>
    <property type="match status" value="2"/>
</dbReference>
<dbReference type="SUPFAM" id="SSF57716">
    <property type="entry name" value="Glucocorticoid receptor-like (DNA-binding domain)"/>
    <property type="match status" value="1"/>
</dbReference>
<keyword evidence="11" id="KW-1185">Reference proteome</keyword>
<dbReference type="GO" id="GO:0005634">
    <property type="term" value="C:nucleus"/>
    <property type="evidence" value="ECO:0007669"/>
    <property type="project" value="UniProtKB-SubCell"/>
</dbReference>
<evidence type="ECO:0000256" key="7">
    <source>
        <dbReference type="ARBA" id="ARBA00023242"/>
    </source>
</evidence>
<organism evidence="10 11">
    <name type="scientific">Oesophagostomum dentatum</name>
    <name type="common">Nodular worm</name>
    <dbReference type="NCBI Taxonomy" id="61180"/>
    <lineage>
        <taxon>Eukaryota</taxon>
        <taxon>Metazoa</taxon>
        <taxon>Ecdysozoa</taxon>
        <taxon>Nematoda</taxon>
        <taxon>Chromadorea</taxon>
        <taxon>Rhabditida</taxon>
        <taxon>Rhabditina</taxon>
        <taxon>Rhabditomorpha</taxon>
        <taxon>Strongyloidea</taxon>
        <taxon>Strongylidae</taxon>
        <taxon>Oesophagostomum</taxon>
    </lineage>
</organism>
<dbReference type="Proteomes" id="UP000053660">
    <property type="component" value="Unassembled WGS sequence"/>
</dbReference>
<evidence type="ECO:0000256" key="6">
    <source>
        <dbReference type="ARBA" id="ARBA00023155"/>
    </source>
</evidence>
<keyword evidence="6" id="KW-0371">Homeobox</keyword>
<dbReference type="Gene3D" id="2.10.110.10">
    <property type="entry name" value="Cysteine Rich Protein"/>
    <property type="match status" value="2"/>
</dbReference>
<evidence type="ECO:0000313" key="11">
    <source>
        <dbReference type="Proteomes" id="UP000053660"/>
    </source>
</evidence>
<dbReference type="OrthoDB" id="10068367at2759"/>
<dbReference type="PANTHER" id="PTHR24208">
    <property type="entry name" value="LIM/HOMEOBOX PROTEIN LHX"/>
    <property type="match status" value="1"/>
</dbReference>
<keyword evidence="4 8" id="KW-0440">LIM domain</keyword>
<gene>
    <name evidence="10" type="ORF">OESDEN_11929</name>
</gene>
<name>A0A0B1SYM4_OESDE</name>
<dbReference type="PROSITE" id="PS00478">
    <property type="entry name" value="LIM_DOMAIN_1"/>
    <property type="match status" value="1"/>
</dbReference>
<evidence type="ECO:0000259" key="9">
    <source>
        <dbReference type="PROSITE" id="PS50023"/>
    </source>
</evidence>
<dbReference type="InterPro" id="IPR050453">
    <property type="entry name" value="LIM_Homeobox_TF"/>
</dbReference>
<feature type="domain" description="LIM zinc-binding" evidence="9">
    <location>
        <begin position="159"/>
        <end position="224"/>
    </location>
</feature>
<dbReference type="SMART" id="SM00132">
    <property type="entry name" value="LIM"/>
    <property type="match status" value="2"/>
</dbReference>
<keyword evidence="5" id="KW-0238">DNA-binding</keyword>
<feature type="domain" description="LIM zinc-binding" evidence="9">
    <location>
        <begin position="99"/>
        <end position="158"/>
    </location>
</feature>
<proteinExistence type="predicted"/>
<keyword evidence="7" id="KW-0539">Nucleus</keyword>
<protein>
    <submittedName>
        <fullName evidence="10">LIM domain protein</fullName>
    </submittedName>
</protein>
<dbReference type="GO" id="GO:0000981">
    <property type="term" value="F:DNA-binding transcription factor activity, RNA polymerase II-specific"/>
    <property type="evidence" value="ECO:0007669"/>
    <property type="project" value="TreeGrafter"/>
</dbReference>
<dbReference type="GO" id="GO:0030182">
    <property type="term" value="P:neuron differentiation"/>
    <property type="evidence" value="ECO:0007669"/>
    <property type="project" value="TreeGrafter"/>
</dbReference>
<dbReference type="CDD" id="cd08368">
    <property type="entry name" value="LIM"/>
    <property type="match status" value="1"/>
</dbReference>
<accession>A0A0B1SYM4</accession>
<evidence type="ECO:0000256" key="4">
    <source>
        <dbReference type="ARBA" id="ARBA00023038"/>
    </source>
</evidence>
<comment type="subcellular location">
    <subcellularLocation>
        <location evidence="1">Nucleus</location>
    </subcellularLocation>
</comment>
<dbReference type="PROSITE" id="PS50023">
    <property type="entry name" value="LIM_DOMAIN_2"/>
    <property type="match status" value="2"/>
</dbReference>
<dbReference type="AlphaFoldDB" id="A0A0B1SYM4"/>
<keyword evidence="3 8" id="KW-0862">Zinc</keyword>
<dbReference type="InterPro" id="IPR001781">
    <property type="entry name" value="Znf_LIM"/>
</dbReference>
<evidence type="ECO:0000256" key="3">
    <source>
        <dbReference type="ARBA" id="ARBA00022833"/>
    </source>
</evidence>
<evidence type="ECO:0000313" key="10">
    <source>
        <dbReference type="EMBL" id="KHJ88280.1"/>
    </source>
</evidence>